<keyword evidence="2" id="KW-0805">Transcription regulation</keyword>
<dbReference type="Gene3D" id="3.40.190.290">
    <property type="match status" value="1"/>
</dbReference>
<dbReference type="InterPro" id="IPR000847">
    <property type="entry name" value="LysR_HTH_N"/>
</dbReference>
<dbReference type="PANTHER" id="PTHR30537">
    <property type="entry name" value="HTH-TYPE TRANSCRIPTIONAL REGULATOR"/>
    <property type="match status" value="1"/>
</dbReference>
<dbReference type="InterPro" id="IPR005119">
    <property type="entry name" value="LysR_subst-bd"/>
</dbReference>
<dbReference type="Pfam" id="PF00126">
    <property type="entry name" value="HTH_1"/>
    <property type="match status" value="1"/>
</dbReference>
<feature type="domain" description="HTH lysR-type" evidence="5">
    <location>
        <begin position="4"/>
        <end position="61"/>
    </location>
</feature>
<evidence type="ECO:0000256" key="1">
    <source>
        <dbReference type="ARBA" id="ARBA00009437"/>
    </source>
</evidence>
<dbReference type="SUPFAM" id="SSF46785">
    <property type="entry name" value="Winged helix' DNA-binding domain"/>
    <property type="match status" value="1"/>
</dbReference>
<dbReference type="PROSITE" id="PS50931">
    <property type="entry name" value="HTH_LYSR"/>
    <property type="match status" value="1"/>
</dbReference>
<evidence type="ECO:0000256" key="3">
    <source>
        <dbReference type="ARBA" id="ARBA00023125"/>
    </source>
</evidence>
<protein>
    <submittedName>
        <fullName evidence="6">LysR family transcriptional regulator</fullName>
    </submittedName>
</protein>
<dbReference type="Gene3D" id="1.10.10.10">
    <property type="entry name" value="Winged helix-like DNA-binding domain superfamily/Winged helix DNA-binding domain"/>
    <property type="match status" value="1"/>
</dbReference>
<dbReference type="PANTHER" id="PTHR30537:SF31">
    <property type="entry name" value="TRANSCRIPTIONAL REGULATOR, LYSR FAMILY"/>
    <property type="match status" value="1"/>
</dbReference>
<keyword evidence="4" id="KW-0804">Transcription</keyword>
<dbReference type="InterPro" id="IPR036390">
    <property type="entry name" value="WH_DNA-bd_sf"/>
</dbReference>
<dbReference type="InterPro" id="IPR036388">
    <property type="entry name" value="WH-like_DNA-bd_sf"/>
</dbReference>
<evidence type="ECO:0000256" key="4">
    <source>
        <dbReference type="ARBA" id="ARBA00023163"/>
    </source>
</evidence>
<dbReference type="EMBL" id="JAVDBT010000038">
    <property type="protein sequence ID" value="MDQ2068240.1"/>
    <property type="molecule type" value="Genomic_DNA"/>
</dbReference>
<comment type="similarity">
    <text evidence="1">Belongs to the LysR transcriptional regulatory family.</text>
</comment>
<evidence type="ECO:0000313" key="6">
    <source>
        <dbReference type="EMBL" id="MDQ2068240.1"/>
    </source>
</evidence>
<sequence length="304" mass="33284">MMKHDLNDLRLFVDVAAASSYAKASRLTGVSRATLSRRIAGLEEELGLRLIERSSRTFRLTGPGQQLFDRAKDVVAAADAAFDMLEAEGADPQGEVRFAVAPSVLQLRLNDMIADYLAAFPRVSIQIEATNRRVDLLRDGFDFAIRAGETRSGPLDQVILPFASVEHVLVIAPELTPFLRPTLTETLQQVPSLAWAAAAQPASWRVERSDGTTQPINLSPKLAVEDMAALRIAALRGLGIAMMPRIMVEDDLQAGRLVNIELDMRPPAGRIHAVHLGKKGMRPVVRHLLDWLAAAYQGICAPRN</sequence>
<proteinExistence type="inferred from homology"/>
<evidence type="ECO:0000259" key="5">
    <source>
        <dbReference type="PROSITE" id="PS50931"/>
    </source>
</evidence>
<comment type="caution">
    <text evidence="6">The sequence shown here is derived from an EMBL/GenBank/DDBJ whole genome shotgun (WGS) entry which is preliminary data.</text>
</comment>
<keyword evidence="3" id="KW-0238">DNA-binding</keyword>
<organism evidence="6 7">
    <name type="scientific">Pseudogemmobacter lacusdianii</name>
    <dbReference type="NCBI Taxonomy" id="3069608"/>
    <lineage>
        <taxon>Bacteria</taxon>
        <taxon>Pseudomonadati</taxon>
        <taxon>Pseudomonadota</taxon>
        <taxon>Alphaproteobacteria</taxon>
        <taxon>Rhodobacterales</taxon>
        <taxon>Paracoccaceae</taxon>
        <taxon>Pseudogemmobacter</taxon>
    </lineage>
</organism>
<dbReference type="SUPFAM" id="SSF53850">
    <property type="entry name" value="Periplasmic binding protein-like II"/>
    <property type="match status" value="1"/>
</dbReference>
<keyword evidence="7" id="KW-1185">Reference proteome</keyword>
<dbReference type="Pfam" id="PF03466">
    <property type="entry name" value="LysR_substrate"/>
    <property type="match status" value="1"/>
</dbReference>
<dbReference type="RefSeq" id="WP_306681951.1">
    <property type="nucleotide sequence ID" value="NZ_JAVDBT010000038.1"/>
</dbReference>
<gene>
    <name evidence="6" type="ORF">Q9295_17915</name>
</gene>
<evidence type="ECO:0000256" key="2">
    <source>
        <dbReference type="ARBA" id="ARBA00023015"/>
    </source>
</evidence>
<dbReference type="InterPro" id="IPR058163">
    <property type="entry name" value="LysR-type_TF_proteobact-type"/>
</dbReference>
<evidence type="ECO:0000313" key="7">
    <source>
        <dbReference type="Proteomes" id="UP001239680"/>
    </source>
</evidence>
<name>A0ABU0W2J5_9RHOB</name>
<accession>A0ABU0W2J5</accession>
<reference evidence="6 7" key="1">
    <citation type="submission" date="2023-08" db="EMBL/GenBank/DDBJ databases">
        <title>Characterization of two Paracoccaceae strains isolated from Phycosphere and proposal of Xinfangfangia lacusdiani sp. nov.</title>
        <authorList>
            <person name="Deng Y."/>
            <person name="Zhang Y.Q."/>
        </authorList>
    </citation>
    <scope>NUCLEOTIDE SEQUENCE [LARGE SCALE GENOMIC DNA]</scope>
    <source>
        <strain evidence="6 7">CPCC 101601</strain>
    </source>
</reference>
<dbReference type="Proteomes" id="UP001239680">
    <property type="component" value="Unassembled WGS sequence"/>
</dbReference>